<name>A0AAN5D319_9BILA</name>
<reference evidence="3" key="1">
    <citation type="submission" date="2022-10" db="EMBL/GenBank/DDBJ databases">
        <title>Genome assembly of Pristionchus species.</title>
        <authorList>
            <person name="Yoshida K."/>
            <person name="Sommer R.J."/>
        </authorList>
    </citation>
    <scope>NUCLEOTIDE SEQUENCE [LARGE SCALE GENOMIC DNA]</scope>
    <source>
        <strain evidence="3">RS5460</strain>
    </source>
</reference>
<protein>
    <submittedName>
        <fullName evidence="2">Uncharacterized protein</fullName>
    </submittedName>
</protein>
<evidence type="ECO:0000256" key="1">
    <source>
        <dbReference type="SAM" id="MobiDB-lite"/>
    </source>
</evidence>
<comment type="caution">
    <text evidence="2">The sequence shown here is derived from an EMBL/GenBank/DDBJ whole genome shotgun (WGS) entry which is preliminary data.</text>
</comment>
<feature type="compositionally biased region" description="Polar residues" evidence="1">
    <location>
        <begin position="72"/>
        <end position="82"/>
    </location>
</feature>
<proteinExistence type="predicted"/>
<feature type="region of interest" description="Disordered" evidence="1">
    <location>
        <begin position="72"/>
        <end position="107"/>
    </location>
</feature>
<organism evidence="2 3">
    <name type="scientific">Pristionchus mayeri</name>
    <dbReference type="NCBI Taxonomy" id="1317129"/>
    <lineage>
        <taxon>Eukaryota</taxon>
        <taxon>Metazoa</taxon>
        <taxon>Ecdysozoa</taxon>
        <taxon>Nematoda</taxon>
        <taxon>Chromadorea</taxon>
        <taxon>Rhabditida</taxon>
        <taxon>Rhabditina</taxon>
        <taxon>Diplogasteromorpha</taxon>
        <taxon>Diplogasteroidea</taxon>
        <taxon>Neodiplogasteridae</taxon>
        <taxon>Pristionchus</taxon>
    </lineage>
</organism>
<evidence type="ECO:0000313" key="2">
    <source>
        <dbReference type="EMBL" id="GMR55628.1"/>
    </source>
</evidence>
<accession>A0AAN5D319</accession>
<dbReference type="Proteomes" id="UP001328107">
    <property type="component" value="Unassembled WGS sequence"/>
</dbReference>
<sequence>MNKAEQICLLYTILGKAVGLGKGDSIEEESLWSAAIIEPVIEEVPEEPKEDLVMQSLKRRLLEAPVLDMESVSISAPSSSRQLPPPTSSGSGSGSVQPPSKSSRLPK</sequence>
<gene>
    <name evidence="2" type="ORF">PMAYCL1PPCAC_25823</name>
</gene>
<dbReference type="AlphaFoldDB" id="A0AAN5D319"/>
<dbReference type="EMBL" id="BTRK01000005">
    <property type="protein sequence ID" value="GMR55628.1"/>
    <property type="molecule type" value="Genomic_DNA"/>
</dbReference>
<evidence type="ECO:0000313" key="3">
    <source>
        <dbReference type="Proteomes" id="UP001328107"/>
    </source>
</evidence>
<keyword evidence="3" id="KW-1185">Reference proteome</keyword>
<feature type="compositionally biased region" description="Low complexity" evidence="1">
    <location>
        <begin position="88"/>
        <end position="107"/>
    </location>
</feature>